<dbReference type="Gene3D" id="3.30.1330.60">
    <property type="entry name" value="OmpA-like domain"/>
    <property type="match status" value="1"/>
</dbReference>
<dbReference type="InterPro" id="IPR036737">
    <property type="entry name" value="OmpA-like_sf"/>
</dbReference>
<dbReference type="InterPro" id="IPR006665">
    <property type="entry name" value="OmpA-like"/>
</dbReference>
<dbReference type="PANTHER" id="PTHR30329:SF21">
    <property type="entry name" value="LIPOPROTEIN YIAD-RELATED"/>
    <property type="match status" value="1"/>
</dbReference>
<dbReference type="GO" id="GO:0009279">
    <property type="term" value="C:cell outer membrane"/>
    <property type="evidence" value="ECO:0007669"/>
    <property type="project" value="UniProtKB-SubCell"/>
</dbReference>
<keyword evidence="8" id="KW-1185">Reference proteome</keyword>
<accession>A0A1D8IL97</accession>
<dbReference type="PANTHER" id="PTHR30329">
    <property type="entry name" value="STATOR ELEMENT OF FLAGELLAR MOTOR COMPLEX"/>
    <property type="match status" value="1"/>
</dbReference>
<evidence type="ECO:0000256" key="3">
    <source>
        <dbReference type="ARBA" id="ARBA00023237"/>
    </source>
</evidence>
<keyword evidence="5" id="KW-0732">Signal</keyword>
<organism evidence="7 8">
    <name type="scientific">Acidihalobacter yilgarnensis</name>
    <dbReference type="NCBI Taxonomy" id="2819280"/>
    <lineage>
        <taxon>Bacteria</taxon>
        <taxon>Pseudomonadati</taxon>
        <taxon>Pseudomonadota</taxon>
        <taxon>Gammaproteobacteria</taxon>
        <taxon>Chromatiales</taxon>
        <taxon>Ectothiorhodospiraceae</taxon>
        <taxon>Acidihalobacter</taxon>
    </lineage>
</organism>
<dbReference type="Pfam" id="PF18393">
    <property type="entry name" value="MotY_N"/>
    <property type="match status" value="1"/>
</dbReference>
<feature type="domain" description="OmpA-like" evidence="6">
    <location>
        <begin position="172"/>
        <end position="288"/>
    </location>
</feature>
<dbReference type="CDD" id="cd07185">
    <property type="entry name" value="OmpA_C-like"/>
    <property type="match status" value="1"/>
</dbReference>
<evidence type="ECO:0000256" key="2">
    <source>
        <dbReference type="ARBA" id="ARBA00023136"/>
    </source>
</evidence>
<dbReference type="InterPro" id="IPR050330">
    <property type="entry name" value="Bact_OuterMem_StrucFunc"/>
</dbReference>
<evidence type="ECO:0000313" key="8">
    <source>
        <dbReference type="Proteomes" id="UP000095401"/>
    </source>
</evidence>
<comment type="subcellular location">
    <subcellularLocation>
        <location evidence="1">Cell outer membrane</location>
    </subcellularLocation>
</comment>
<dbReference type="PRINTS" id="PR01023">
    <property type="entry name" value="NAFLGMOTY"/>
</dbReference>
<feature type="signal peptide" evidence="5">
    <location>
        <begin position="1"/>
        <end position="22"/>
    </location>
</feature>
<dbReference type="SUPFAM" id="SSF103088">
    <property type="entry name" value="OmpA-like"/>
    <property type="match status" value="1"/>
</dbReference>
<keyword evidence="2 4" id="KW-0472">Membrane</keyword>
<dbReference type="Proteomes" id="UP000095401">
    <property type="component" value="Chromosome"/>
</dbReference>
<feature type="chain" id="PRO_5009108258" description="OmpA-like domain-containing protein" evidence="5">
    <location>
        <begin position="23"/>
        <end position="288"/>
    </location>
</feature>
<evidence type="ECO:0000259" key="6">
    <source>
        <dbReference type="PROSITE" id="PS51123"/>
    </source>
</evidence>
<evidence type="ECO:0000256" key="4">
    <source>
        <dbReference type="PROSITE-ProRule" id="PRU00473"/>
    </source>
</evidence>
<evidence type="ECO:0000313" key="7">
    <source>
        <dbReference type="EMBL" id="AOU97256.1"/>
    </source>
</evidence>
<evidence type="ECO:0000256" key="1">
    <source>
        <dbReference type="ARBA" id="ARBA00004442"/>
    </source>
</evidence>
<evidence type="ECO:0000256" key="5">
    <source>
        <dbReference type="SAM" id="SignalP"/>
    </source>
</evidence>
<dbReference type="PRINTS" id="PR01021">
    <property type="entry name" value="OMPADOMAIN"/>
</dbReference>
<dbReference type="PROSITE" id="PS51123">
    <property type="entry name" value="OMPA_2"/>
    <property type="match status" value="1"/>
</dbReference>
<name>A0A1D8IL97_9GAMM</name>
<dbReference type="KEGG" id="aprs:BI364_03915"/>
<sequence length="288" mass="31433">MYARIRAALTAVISLASLGVHAAPLLAFAAPMSDVRWDLRSGPFECRLEQSIPDFGRVSLIQRADGHLSFVVSVRRGLYQGQSMRLRVQAAPWQPGQEVARSTLASDSVSGGNLVSFGESPARAVMLALRRGHFAALDYTIDDQAQIHAEVSSLRFAAAMRRLQKCTASLKPARFADYEKTMIHFASGSSQLNAKVKARLRRLAEYLHIFGGSVRIIRATGNTDNVGTAYANYGLGLRRAETVSGYLKAQGVTQSIRIASQGEYSPVATNRTAQGRARNRRVSVLLIR</sequence>
<keyword evidence="3" id="KW-0998">Cell outer membrane</keyword>
<protein>
    <recommendedName>
        <fullName evidence="6">OmpA-like domain-containing protein</fullName>
    </recommendedName>
</protein>
<dbReference type="RefSeq" id="WP_070077644.1">
    <property type="nucleotide sequence ID" value="NZ_CP017415.1"/>
</dbReference>
<reference evidence="8" key="1">
    <citation type="submission" date="2016-09" db="EMBL/GenBank/DDBJ databases">
        <title>Acidihalobacter prosperus F5.</title>
        <authorList>
            <person name="Khaleque H.N."/>
            <person name="Ramsay J.P."/>
            <person name="Kaksonen A.H."/>
            <person name="Boxall N.J."/>
            <person name="Watkin E.L.J."/>
        </authorList>
    </citation>
    <scope>NUCLEOTIDE SEQUENCE [LARGE SCALE GENOMIC DNA]</scope>
    <source>
        <strain evidence="8">F5</strain>
    </source>
</reference>
<dbReference type="InterPro" id="IPR006664">
    <property type="entry name" value="OMP_bac"/>
</dbReference>
<dbReference type="AlphaFoldDB" id="A0A1D8IL97"/>
<dbReference type="InterPro" id="IPR041544">
    <property type="entry name" value="MotY_N"/>
</dbReference>
<dbReference type="EMBL" id="CP017415">
    <property type="protein sequence ID" value="AOU97256.1"/>
    <property type="molecule type" value="Genomic_DNA"/>
</dbReference>
<gene>
    <name evidence="7" type="ORF">BI364_03915</name>
</gene>
<dbReference type="Gene3D" id="2.60.40.2540">
    <property type="match status" value="1"/>
</dbReference>
<proteinExistence type="predicted"/>
<dbReference type="Pfam" id="PF00691">
    <property type="entry name" value="OmpA"/>
    <property type="match status" value="1"/>
</dbReference>